<keyword evidence="1" id="KW-0812">Transmembrane</keyword>
<reference evidence="2" key="1">
    <citation type="submission" date="2021-12" db="EMBL/GenBank/DDBJ databases">
        <title>Prjna785345.</title>
        <authorList>
            <person name="Rujirawat T."/>
            <person name="Krajaejun T."/>
        </authorList>
    </citation>
    <scope>NUCLEOTIDE SEQUENCE</scope>
    <source>
        <strain evidence="2">Pi057C3</strain>
    </source>
</reference>
<evidence type="ECO:0000313" key="3">
    <source>
        <dbReference type="Proteomes" id="UP001209570"/>
    </source>
</evidence>
<feature type="transmembrane region" description="Helical" evidence="1">
    <location>
        <begin position="97"/>
        <end position="114"/>
    </location>
</feature>
<proteinExistence type="predicted"/>
<dbReference type="EMBL" id="JAKCXM010000104">
    <property type="protein sequence ID" value="KAJ0402361.1"/>
    <property type="molecule type" value="Genomic_DNA"/>
</dbReference>
<feature type="transmembrane region" description="Helical" evidence="1">
    <location>
        <begin position="43"/>
        <end position="66"/>
    </location>
</feature>
<feature type="transmembrane region" description="Helical" evidence="1">
    <location>
        <begin position="135"/>
        <end position="157"/>
    </location>
</feature>
<dbReference type="AlphaFoldDB" id="A0AAD5LL30"/>
<accession>A0AAD5LL30</accession>
<feature type="transmembrane region" description="Helical" evidence="1">
    <location>
        <begin position="73"/>
        <end position="91"/>
    </location>
</feature>
<evidence type="ECO:0000256" key="1">
    <source>
        <dbReference type="SAM" id="Phobius"/>
    </source>
</evidence>
<feature type="transmembrane region" description="Helical" evidence="1">
    <location>
        <begin position="163"/>
        <end position="190"/>
    </location>
</feature>
<keyword evidence="1" id="KW-1133">Transmembrane helix</keyword>
<evidence type="ECO:0000313" key="2">
    <source>
        <dbReference type="EMBL" id="KAJ0402361.1"/>
    </source>
</evidence>
<keyword evidence="3" id="KW-1185">Reference proteome</keyword>
<dbReference type="Proteomes" id="UP001209570">
    <property type="component" value="Unassembled WGS sequence"/>
</dbReference>
<sequence>MTTTTEVSLRSLPVLMAASMALAAAAQAPDAHGSQDSESSGFPLAWALAVPFVPALVFAAAIVLTLELLEYPWIARGLAVALMVSTWITLLPTELQLAALLCAVVYHGIRELYVEWCRGFPSVFRPHMRAHRVTLWWLFWVRVFAWGVTFGAIGVSIQSPPLALASLVAMGLRHVILCECAEVLVLLYLADQDVKYTWRRRVVLWGLSFVLVKHFHLASKPVRSCTQRRQFEPFDTGSSA</sequence>
<organism evidence="2 3">
    <name type="scientific">Pythium insidiosum</name>
    <name type="common">Pythiosis disease agent</name>
    <dbReference type="NCBI Taxonomy" id="114742"/>
    <lineage>
        <taxon>Eukaryota</taxon>
        <taxon>Sar</taxon>
        <taxon>Stramenopiles</taxon>
        <taxon>Oomycota</taxon>
        <taxon>Peronosporomycetes</taxon>
        <taxon>Pythiales</taxon>
        <taxon>Pythiaceae</taxon>
        <taxon>Pythium</taxon>
    </lineage>
</organism>
<gene>
    <name evidence="2" type="ORF">P43SY_004594</name>
</gene>
<comment type="caution">
    <text evidence="2">The sequence shown here is derived from an EMBL/GenBank/DDBJ whole genome shotgun (WGS) entry which is preliminary data.</text>
</comment>
<evidence type="ECO:0008006" key="4">
    <source>
        <dbReference type="Google" id="ProtNLM"/>
    </source>
</evidence>
<protein>
    <recommendedName>
        <fullName evidence="4">Transmembrane protein</fullName>
    </recommendedName>
</protein>
<name>A0AAD5LL30_PYTIN</name>
<keyword evidence="1" id="KW-0472">Membrane</keyword>